<sequence>MKPVIYVTRKIPEELLQPYKEYAEFRMWESETEPVPRDVLLKEAKDVDGVLCLLTEQIDSDFFRAAGKLKVVANMAVGFDNIDVQAAKEHGVVVTNTPDVLTETTADLTFALLMATARRIVEAADYIRDGKWENWAPYLLAGADVYGKKIGIVGMGRIGEAVARRASGFNMPILYHNRSRKDTAEQELGAKYLEFNQLLKEADFVVSLVPLTNETKQLFNKEAFQQMKESAVFINASRGTTVDEGALYDALLNRQIRAAGLDVFEREPISPDHPLVQLDNTVCLPHIGSASEETRSRMINLCLDNLTAVLGGDAPITPVH</sequence>
<dbReference type="EC" id="1.1.1.-" evidence="6"/>
<evidence type="ECO:0000259" key="5">
    <source>
        <dbReference type="Pfam" id="PF02826"/>
    </source>
</evidence>
<reference evidence="7" key="1">
    <citation type="journal article" date="2019" name="Int. J. Syst. Evol. Microbiol.">
        <title>The Global Catalogue of Microorganisms (GCM) 10K type strain sequencing project: providing services to taxonomists for standard genome sequencing and annotation.</title>
        <authorList>
            <consortium name="The Broad Institute Genomics Platform"/>
            <consortium name="The Broad Institute Genome Sequencing Center for Infectious Disease"/>
            <person name="Wu L."/>
            <person name="Ma J."/>
        </authorList>
    </citation>
    <scope>NUCLEOTIDE SEQUENCE [LARGE SCALE GENOMIC DNA]</scope>
    <source>
        <strain evidence="7">TISTR 1535</strain>
    </source>
</reference>
<dbReference type="InterPro" id="IPR006140">
    <property type="entry name" value="D-isomer_DH_NAD-bd"/>
</dbReference>
<evidence type="ECO:0000256" key="3">
    <source>
        <dbReference type="RuleBase" id="RU003719"/>
    </source>
</evidence>
<evidence type="ECO:0000313" key="7">
    <source>
        <dbReference type="Proteomes" id="UP001597502"/>
    </source>
</evidence>
<dbReference type="CDD" id="cd05301">
    <property type="entry name" value="GDH"/>
    <property type="match status" value="1"/>
</dbReference>
<dbReference type="Pfam" id="PF02826">
    <property type="entry name" value="2-Hacid_dh_C"/>
    <property type="match status" value="1"/>
</dbReference>
<dbReference type="SUPFAM" id="SSF51735">
    <property type="entry name" value="NAD(P)-binding Rossmann-fold domains"/>
    <property type="match status" value="1"/>
</dbReference>
<dbReference type="InterPro" id="IPR050223">
    <property type="entry name" value="D-isomer_2-hydroxyacid_DH"/>
</dbReference>
<feature type="domain" description="D-isomer specific 2-hydroxyacid dehydrogenase catalytic" evidence="4">
    <location>
        <begin position="6"/>
        <end position="319"/>
    </location>
</feature>
<proteinExistence type="inferred from homology"/>
<dbReference type="GO" id="GO:0016491">
    <property type="term" value="F:oxidoreductase activity"/>
    <property type="evidence" value="ECO:0007669"/>
    <property type="project" value="UniProtKB-KW"/>
</dbReference>
<dbReference type="PROSITE" id="PS00065">
    <property type="entry name" value="D_2_HYDROXYACID_DH_1"/>
    <property type="match status" value="1"/>
</dbReference>
<dbReference type="Gene3D" id="3.40.50.720">
    <property type="entry name" value="NAD(P)-binding Rossmann-like Domain"/>
    <property type="match status" value="2"/>
</dbReference>
<dbReference type="EMBL" id="JBHUNA010000013">
    <property type="protein sequence ID" value="MFD2760697.1"/>
    <property type="molecule type" value="Genomic_DNA"/>
</dbReference>
<gene>
    <name evidence="6" type="ORF">ACFSUO_06870</name>
</gene>
<dbReference type="PANTHER" id="PTHR10996">
    <property type="entry name" value="2-HYDROXYACID DEHYDROGENASE-RELATED"/>
    <property type="match status" value="1"/>
</dbReference>
<name>A0ABW5V3W1_9BACI</name>
<comment type="similarity">
    <text evidence="1 3">Belongs to the D-isomer specific 2-hydroxyacid dehydrogenase family.</text>
</comment>
<dbReference type="Pfam" id="PF00389">
    <property type="entry name" value="2-Hacid_dh"/>
    <property type="match status" value="1"/>
</dbReference>
<evidence type="ECO:0000313" key="6">
    <source>
        <dbReference type="EMBL" id="MFD2760697.1"/>
    </source>
</evidence>
<evidence type="ECO:0000259" key="4">
    <source>
        <dbReference type="Pfam" id="PF00389"/>
    </source>
</evidence>
<dbReference type="SUPFAM" id="SSF52283">
    <property type="entry name" value="Formate/glycerate dehydrogenase catalytic domain-like"/>
    <property type="match status" value="1"/>
</dbReference>
<evidence type="ECO:0000256" key="2">
    <source>
        <dbReference type="ARBA" id="ARBA00023002"/>
    </source>
</evidence>
<feature type="domain" description="D-isomer specific 2-hydroxyacid dehydrogenase NAD-binding" evidence="5">
    <location>
        <begin position="110"/>
        <end position="288"/>
    </location>
</feature>
<protein>
    <submittedName>
        <fullName evidence="6">2-hydroxyacid dehydrogenase</fullName>
        <ecNumber evidence="6">1.1.1.-</ecNumber>
    </submittedName>
</protein>
<dbReference type="InterPro" id="IPR036291">
    <property type="entry name" value="NAD(P)-bd_dom_sf"/>
</dbReference>
<dbReference type="RefSeq" id="WP_382392452.1">
    <property type="nucleotide sequence ID" value="NZ_JBHUNA010000013.1"/>
</dbReference>
<dbReference type="InterPro" id="IPR029752">
    <property type="entry name" value="D-isomer_DH_CS1"/>
</dbReference>
<organism evidence="6 7">
    <name type="scientific">Lentibacillus juripiscarius</name>
    <dbReference type="NCBI Taxonomy" id="257446"/>
    <lineage>
        <taxon>Bacteria</taxon>
        <taxon>Bacillati</taxon>
        <taxon>Bacillota</taxon>
        <taxon>Bacilli</taxon>
        <taxon>Bacillales</taxon>
        <taxon>Bacillaceae</taxon>
        <taxon>Lentibacillus</taxon>
    </lineage>
</organism>
<dbReference type="InterPro" id="IPR006139">
    <property type="entry name" value="D-isomer_2_OHA_DH_cat_dom"/>
</dbReference>
<comment type="caution">
    <text evidence="6">The sequence shown here is derived from an EMBL/GenBank/DDBJ whole genome shotgun (WGS) entry which is preliminary data.</text>
</comment>
<dbReference type="Proteomes" id="UP001597502">
    <property type="component" value="Unassembled WGS sequence"/>
</dbReference>
<keyword evidence="2 3" id="KW-0560">Oxidoreductase</keyword>
<dbReference type="PANTHER" id="PTHR10996:SF283">
    <property type="entry name" value="GLYOXYLATE_HYDROXYPYRUVATE REDUCTASE B"/>
    <property type="match status" value="1"/>
</dbReference>
<accession>A0ABW5V3W1</accession>
<evidence type="ECO:0000256" key="1">
    <source>
        <dbReference type="ARBA" id="ARBA00005854"/>
    </source>
</evidence>
<keyword evidence="7" id="KW-1185">Reference proteome</keyword>